<evidence type="ECO:0000313" key="2">
    <source>
        <dbReference type="EMBL" id="KAK0141301.1"/>
    </source>
</evidence>
<reference evidence="2" key="1">
    <citation type="journal article" date="2023" name="Front. Mar. Sci.">
        <title>A new Merluccius polli reference genome to investigate the effects of global change in West African waters.</title>
        <authorList>
            <person name="Mateo J.L."/>
            <person name="Blanco-Fernandez C."/>
            <person name="Garcia-Vazquez E."/>
            <person name="Machado-Schiaffino G."/>
        </authorList>
    </citation>
    <scope>NUCLEOTIDE SEQUENCE</scope>
    <source>
        <strain evidence="2">C29</strain>
        <tissue evidence="2">Fin</tissue>
    </source>
</reference>
<feature type="region of interest" description="Disordered" evidence="1">
    <location>
        <begin position="1"/>
        <end position="32"/>
    </location>
</feature>
<gene>
    <name evidence="2" type="ORF">N1851_021699</name>
</gene>
<accession>A0AA47NWH8</accession>
<dbReference type="PANTHER" id="PTHR47510">
    <property type="entry name" value="REVERSE TRANSCRIPTASE DOMAIN-CONTAINING PROTEIN"/>
    <property type="match status" value="1"/>
</dbReference>
<dbReference type="PANTHER" id="PTHR47510:SF3">
    <property type="entry name" value="ENDO_EXONUCLEASE_PHOSPHATASE DOMAIN-CONTAINING PROTEIN"/>
    <property type="match status" value="1"/>
</dbReference>
<dbReference type="InterPro" id="IPR036691">
    <property type="entry name" value="Endo/exonu/phosph_ase_sf"/>
</dbReference>
<dbReference type="AlphaFoldDB" id="A0AA47NWH8"/>
<evidence type="ECO:0008006" key="4">
    <source>
        <dbReference type="Google" id="ProtNLM"/>
    </source>
</evidence>
<comment type="caution">
    <text evidence="2">The sequence shown here is derived from an EMBL/GenBank/DDBJ whole genome shotgun (WGS) entry which is preliminary data.</text>
</comment>
<name>A0AA47NWH8_MERPO</name>
<dbReference type="Proteomes" id="UP001174136">
    <property type="component" value="Unassembled WGS sequence"/>
</dbReference>
<evidence type="ECO:0000256" key="1">
    <source>
        <dbReference type="SAM" id="MobiDB-lite"/>
    </source>
</evidence>
<sequence length="439" mass="49437">MKKKKKKKKKKKRREGGREREDWPEPRVRLSDFDPEHTCRELQDLLTANVDSTADTSQTTPHTPAVSSAPVNYPSWPADTAIAKSKQRLHIKVDYGLGVQHPNPEYLAPELKNFAGSSGGIVYTREQLIALCKPVLLPGDRPAVPQELRGKRRGCRAGTKRREKRRRHKPAVPAIIMGNVRSLGNKMDKRSALVKTQREYRECSVFCFSETWLHSHILDSSVEVPGYSLVREDRDCSKSRKKKGGGLALYVSERWCNPGHVSVKERLCTPDIELLAVGMRPYYLPREFTSTITIAVYIPPSADAAVACEVISSATAKLQTEHPDVFMVITGDFNHASLNNILNNFHQYVDCPTRDNKTLDLLYANATDAYDATALPPLGKSDHNLVMMTPKYVPLVRRQPVHTRTVRKWIQETAEALQDCFESTDWDVLCEPHGGISIT</sequence>
<feature type="compositionally biased region" description="Basic and acidic residues" evidence="1">
    <location>
        <begin position="16"/>
        <end position="32"/>
    </location>
</feature>
<keyword evidence="3" id="KW-1185">Reference proteome</keyword>
<dbReference type="EMBL" id="JAOPHQ010003977">
    <property type="protein sequence ID" value="KAK0141301.1"/>
    <property type="molecule type" value="Genomic_DNA"/>
</dbReference>
<protein>
    <recommendedName>
        <fullName evidence="4">Endonuclease/exonuclease/phosphatase domain-containing protein</fullName>
    </recommendedName>
</protein>
<proteinExistence type="predicted"/>
<feature type="compositionally biased region" description="Basic residues" evidence="1">
    <location>
        <begin position="1"/>
        <end position="15"/>
    </location>
</feature>
<evidence type="ECO:0000313" key="3">
    <source>
        <dbReference type="Proteomes" id="UP001174136"/>
    </source>
</evidence>
<organism evidence="2 3">
    <name type="scientific">Merluccius polli</name>
    <name type="common">Benguela hake</name>
    <name type="synonym">Merluccius cadenati</name>
    <dbReference type="NCBI Taxonomy" id="89951"/>
    <lineage>
        <taxon>Eukaryota</taxon>
        <taxon>Metazoa</taxon>
        <taxon>Chordata</taxon>
        <taxon>Craniata</taxon>
        <taxon>Vertebrata</taxon>
        <taxon>Euteleostomi</taxon>
        <taxon>Actinopterygii</taxon>
        <taxon>Neopterygii</taxon>
        <taxon>Teleostei</taxon>
        <taxon>Neoteleostei</taxon>
        <taxon>Acanthomorphata</taxon>
        <taxon>Zeiogadaria</taxon>
        <taxon>Gadariae</taxon>
        <taxon>Gadiformes</taxon>
        <taxon>Gadoidei</taxon>
        <taxon>Merlucciidae</taxon>
        <taxon>Merluccius</taxon>
    </lineage>
</organism>
<dbReference type="SUPFAM" id="SSF56219">
    <property type="entry name" value="DNase I-like"/>
    <property type="match status" value="1"/>
</dbReference>
<dbReference type="Gene3D" id="3.60.10.10">
    <property type="entry name" value="Endonuclease/exonuclease/phosphatase"/>
    <property type="match status" value="1"/>
</dbReference>